<dbReference type="Proteomes" id="UP001556196">
    <property type="component" value="Unassembled WGS sequence"/>
</dbReference>
<accession>A0ABV3QWF4</accession>
<dbReference type="EMBL" id="JBFOCI010000001">
    <property type="protein sequence ID" value="MEW9805298.1"/>
    <property type="molecule type" value="Genomic_DNA"/>
</dbReference>
<name>A0ABV3QWF4_9HYPH</name>
<gene>
    <name evidence="1" type="ORF">ABUE31_04780</name>
</gene>
<comment type="caution">
    <text evidence="1">The sequence shown here is derived from an EMBL/GenBank/DDBJ whole genome shotgun (WGS) entry which is preliminary data.</text>
</comment>
<keyword evidence="2" id="KW-1185">Reference proteome</keyword>
<evidence type="ECO:0000313" key="1">
    <source>
        <dbReference type="EMBL" id="MEW9805298.1"/>
    </source>
</evidence>
<evidence type="ECO:0000313" key="2">
    <source>
        <dbReference type="Proteomes" id="UP001556196"/>
    </source>
</evidence>
<organism evidence="1 2">
    <name type="scientific">Mesorhizobium marinum</name>
    <dbReference type="NCBI Taxonomy" id="3228790"/>
    <lineage>
        <taxon>Bacteria</taxon>
        <taxon>Pseudomonadati</taxon>
        <taxon>Pseudomonadota</taxon>
        <taxon>Alphaproteobacteria</taxon>
        <taxon>Hyphomicrobiales</taxon>
        <taxon>Phyllobacteriaceae</taxon>
        <taxon>Mesorhizobium</taxon>
    </lineage>
</organism>
<dbReference type="RefSeq" id="WP_367722340.1">
    <property type="nucleotide sequence ID" value="NZ_JBFOCI010000001.1"/>
</dbReference>
<sequence length="172" mass="19035">MSRDFTPVSPSIWSSPAFLRLDGDGRQLHLYLITGPHQNSAGCCRLREGYVLADLGWQSKQYRTALANVIAADLVMHDPATHETYVKKWFKHRGNIPTNKDHAKGTMKLISSIASDDIREVVEQDFMQTEWGARTFPVTPANDGEHPFAPSPNSGVSDALVRSKLVSGGCRI</sequence>
<reference evidence="1 2" key="1">
    <citation type="submission" date="2024-06" db="EMBL/GenBank/DDBJ databases">
        <authorList>
            <person name="Tuo L."/>
        </authorList>
    </citation>
    <scope>NUCLEOTIDE SEQUENCE [LARGE SCALE GENOMIC DNA]</scope>
    <source>
        <strain evidence="1 2">ZMM04-5</strain>
    </source>
</reference>
<protein>
    <submittedName>
        <fullName evidence="1">Uncharacterized protein</fullName>
    </submittedName>
</protein>
<proteinExistence type="predicted"/>